<accession>A0A1I0MFH2</accession>
<keyword evidence="3" id="KW-1185">Reference proteome</keyword>
<evidence type="ECO:0000256" key="1">
    <source>
        <dbReference type="SAM" id="Phobius"/>
    </source>
</evidence>
<keyword evidence="1" id="KW-1133">Transmembrane helix</keyword>
<evidence type="ECO:0000313" key="2">
    <source>
        <dbReference type="EMBL" id="SEV86546.1"/>
    </source>
</evidence>
<sequence>MNKENIKATNKESIKAFLEYNKRAIDEKWVFNAMFTNIILFYVGCFFSEYKIINIITCSIINIGMVYIYFQKKIKHDYYNILLVYGIYLWELSISCNYLAFHLLIIKFKYPLIIFLFLLVGSIVIIIYTYFSIKYNIKKGKYINKNDVNSNIIALMVCFGVGLSNILYSSHKETSLNSLLFMLGVCICIFGLFCASFIQIFIHYYYYNIYESL</sequence>
<reference evidence="2 3" key="1">
    <citation type="submission" date="2016-10" db="EMBL/GenBank/DDBJ databases">
        <authorList>
            <person name="de Groot N.N."/>
        </authorList>
    </citation>
    <scope>NUCLEOTIDE SEQUENCE [LARGE SCALE GENOMIC DNA]</scope>
    <source>
        <strain evidence="2 3">DSM 9179</strain>
    </source>
</reference>
<feature type="transmembrane region" description="Helical" evidence="1">
    <location>
        <begin position="152"/>
        <end position="168"/>
    </location>
</feature>
<dbReference type="AlphaFoldDB" id="A0A1I0MFH2"/>
<dbReference type="EMBL" id="FOJI01000001">
    <property type="protein sequence ID" value="SEV86546.1"/>
    <property type="molecule type" value="Genomic_DNA"/>
</dbReference>
<feature type="transmembrane region" description="Helical" evidence="1">
    <location>
        <begin position="52"/>
        <end position="70"/>
    </location>
</feature>
<keyword evidence="1" id="KW-0812">Transmembrane</keyword>
<feature type="transmembrane region" description="Helical" evidence="1">
    <location>
        <begin position="180"/>
        <end position="207"/>
    </location>
</feature>
<feature type="transmembrane region" description="Helical" evidence="1">
    <location>
        <begin position="82"/>
        <end position="106"/>
    </location>
</feature>
<proteinExistence type="predicted"/>
<dbReference type="Proteomes" id="UP000199701">
    <property type="component" value="Unassembled WGS sequence"/>
</dbReference>
<organism evidence="2 3">
    <name type="scientific">[Clostridium] fimetarium</name>
    <dbReference type="NCBI Taxonomy" id="99656"/>
    <lineage>
        <taxon>Bacteria</taxon>
        <taxon>Bacillati</taxon>
        <taxon>Bacillota</taxon>
        <taxon>Clostridia</taxon>
        <taxon>Lachnospirales</taxon>
        <taxon>Lachnospiraceae</taxon>
    </lineage>
</organism>
<evidence type="ECO:0000313" key="3">
    <source>
        <dbReference type="Proteomes" id="UP000199701"/>
    </source>
</evidence>
<keyword evidence="1" id="KW-0472">Membrane</keyword>
<feature type="transmembrane region" description="Helical" evidence="1">
    <location>
        <begin position="112"/>
        <end position="131"/>
    </location>
</feature>
<dbReference type="RefSeq" id="WP_092450085.1">
    <property type="nucleotide sequence ID" value="NZ_FOJI01000001.1"/>
</dbReference>
<protein>
    <submittedName>
        <fullName evidence="2">Uncharacterized protein</fullName>
    </submittedName>
</protein>
<feature type="transmembrane region" description="Helical" evidence="1">
    <location>
        <begin position="29"/>
        <end position="46"/>
    </location>
</feature>
<name>A0A1I0MFH2_9FIRM</name>
<gene>
    <name evidence="2" type="ORF">SAMN05421659_101440</name>
</gene>